<gene>
    <name evidence="7" type="ORF">AUL39_03855</name>
</gene>
<protein>
    <submittedName>
        <fullName evidence="7">Mg2+/Co2+ transporter</fullName>
    </submittedName>
</protein>
<evidence type="ECO:0000256" key="6">
    <source>
        <dbReference type="SAM" id="Phobius"/>
    </source>
</evidence>
<feature type="transmembrane region" description="Helical" evidence="6">
    <location>
        <begin position="244"/>
        <end position="269"/>
    </location>
</feature>
<dbReference type="Proteomes" id="UP000054078">
    <property type="component" value="Unassembled WGS sequence"/>
</dbReference>
<dbReference type="GO" id="GO:0015086">
    <property type="term" value="F:cadmium ion transmembrane transporter activity"/>
    <property type="evidence" value="ECO:0007669"/>
    <property type="project" value="TreeGrafter"/>
</dbReference>
<feature type="transmembrane region" description="Helical" evidence="6">
    <location>
        <begin position="160"/>
        <end position="179"/>
    </location>
</feature>
<keyword evidence="2" id="KW-0813">Transport</keyword>
<evidence type="ECO:0000256" key="2">
    <source>
        <dbReference type="ARBA" id="ARBA00022448"/>
    </source>
</evidence>
<evidence type="ECO:0000256" key="5">
    <source>
        <dbReference type="ARBA" id="ARBA00023136"/>
    </source>
</evidence>
<dbReference type="STRING" id="1299998.AUL39_03855"/>
<dbReference type="PRINTS" id="PR00447">
    <property type="entry name" value="NATRESASSCMP"/>
</dbReference>
<feature type="transmembrane region" description="Helical" evidence="6">
    <location>
        <begin position="54"/>
        <end position="72"/>
    </location>
</feature>
<accession>A0A100YXF2</accession>
<organism evidence="7 8">
    <name type="scientific">Tractidigestivibacter scatoligenes</name>
    <name type="common">Olsenella scatoligenes</name>
    <dbReference type="NCBI Taxonomy" id="1299998"/>
    <lineage>
        <taxon>Bacteria</taxon>
        <taxon>Bacillati</taxon>
        <taxon>Actinomycetota</taxon>
        <taxon>Coriobacteriia</taxon>
        <taxon>Coriobacteriales</taxon>
        <taxon>Atopobiaceae</taxon>
        <taxon>Tractidigestivibacter</taxon>
    </lineage>
</organism>
<dbReference type="EMBL" id="LOJF01000001">
    <property type="protein sequence ID" value="KUH59455.1"/>
    <property type="molecule type" value="Genomic_DNA"/>
</dbReference>
<dbReference type="PANTHER" id="PTHR11706:SF33">
    <property type="entry name" value="NATURAL RESISTANCE-ASSOCIATED MACROPHAGE PROTEIN 2"/>
    <property type="match status" value="1"/>
</dbReference>
<evidence type="ECO:0000256" key="1">
    <source>
        <dbReference type="ARBA" id="ARBA00004141"/>
    </source>
</evidence>
<dbReference type="RefSeq" id="WP_059053774.1">
    <property type="nucleotide sequence ID" value="NZ_LOJF01000001.1"/>
</dbReference>
<dbReference type="PANTHER" id="PTHR11706">
    <property type="entry name" value="SOLUTE CARRIER PROTEIN FAMILY 11 MEMBER"/>
    <property type="match status" value="1"/>
</dbReference>
<dbReference type="Pfam" id="PF01566">
    <property type="entry name" value="Nramp"/>
    <property type="match status" value="1"/>
</dbReference>
<keyword evidence="8" id="KW-1185">Reference proteome</keyword>
<dbReference type="GO" id="GO:0005886">
    <property type="term" value="C:plasma membrane"/>
    <property type="evidence" value="ECO:0007669"/>
    <property type="project" value="TreeGrafter"/>
</dbReference>
<dbReference type="InterPro" id="IPR001046">
    <property type="entry name" value="NRAMP_fam"/>
</dbReference>
<feature type="transmembrane region" description="Helical" evidence="6">
    <location>
        <begin position="98"/>
        <end position="117"/>
    </location>
</feature>
<dbReference type="OrthoDB" id="9787548at2"/>
<evidence type="ECO:0000313" key="8">
    <source>
        <dbReference type="Proteomes" id="UP000054078"/>
    </source>
</evidence>
<dbReference type="GO" id="GO:0034755">
    <property type="term" value="P:iron ion transmembrane transport"/>
    <property type="evidence" value="ECO:0007669"/>
    <property type="project" value="TreeGrafter"/>
</dbReference>
<evidence type="ECO:0000313" key="7">
    <source>
        <dbReference type="EMBL" id="KUH59455.1"/>
    </source>
</evidence>
<feature type="transmembrane region" description="Helical" evidence="6">
    <location>
        <begin position="123"/>
        <end position="148"/>
    </location>
</feature>
<dbReference type="GO" id="GO:0005384">
    <property type="term" value="F:manganese ion transmembrane transporter activity"/>
    <property type="evidence" value="ECO:0007669"/>
    <property type="project" value="TreeGrafter"/>
</dbReference>
<comment type="subcellular location">
    <subcellularLocation>
        <location evidence="1">Membrane</location>
        <topology evidence="1">Multi-pass membrane protein</topology>
    </subcellularLocation>
</comment>
<sequence length="419" mass="44182">MDIREEMTRQFGAEKTGGHGGLEILKHIGPGLLVTVGFIDPGNWASNMAAGSQFGYGLLWVVTLSTLMLILLQHNAAHLGIATGECLAEATHKHFPRWLGTAILATAYAATVATAMAEVLGGAIALQMLFGLPVRVGSVIVGAFSVAMLATNSYKRIERWIIAFVSLIGLAFLAELALVNVDWPQAAVSWVTPSFPVGSAAIVMSVLGAVVMPHNLFLHSEVIQSVHYEQQGEKVIRERLRYELFDTLFSMGVGWAINSAMVILAATTFFTRGVVVDDLATAAATLSPILGSAATVIFAVALLLAGLSSSVTAGMASGTISAGMFGEEYDIHDRHSSVGVALCMGLATLACLLVENTFQGLVLSQALLSLQLPITIFTQIRLTSSKRVMGRYANSRLANALLLATGIVVTAINVISLAG</sequence>
<dbReference type="AlphaFoldDB" id="A0A100YXF2"/>
<evidence type="ECO:0000256" key="3">
    <source>
        <dbReference type="ARBA" id="ARBA00022692"/>
    </source>
</evidence>
<reference evidence="7 8" key="1">
    <citation type="submission" date="2015-12" db="EMBL/GenBank/DDBJ databases">
        <title>Draft Genome Sequence of Olsenella scatoligenes SK9K4T; a Producer of 3-Methylindole- (skatole) and 4-Methylphenol- (p-cresol) Isolated from Pig Feces.</title>
        <authorList>
            <person name="Li X."/>
            <person name="Borg B."/>
            <person name="Canibe N."/>
        </authorList>
    </citation>
    <scope>NUCLEOTIDE SEQUENCE [LARGE SCALE GENOMIC DNA]</scope>
    <source>
        <strain evidence="7 8">SK9K4</strain>
    </source>
</reference>
<keyword evidence="5 6" id="KW-0472">Membrane</keyword>
<evidence type="ECO:0000256" key="4">
    <source>
        <dbReference type="ARBA" id="ARBA00022989"/>
    </source>
</evidence>
<proteinExistence type="predicted"/>
<name>A0A100YXF2_TRASO</name>
<keyword evidence="4 6" id="KW-1133">Transmembrane helix</keyword>
<comment type="caution">
    <text evidence="7">The sequence shown here is derived from an EMBL/GenBank/DDBJ whole genome shotgun (WGS) entry which is preliminary data.</text>
</comment>
<feature type="transmembrane region" description="Helical" evidence="6">
    <location>
        <begin position="199"/>
        <end position="218"/>
    </location>
</feature>
<dbReference type="NCBIfam" id="NF037982">
    <property type="entry name" value="Nramp_1"/>
    <property type="match status" value="1"/>
</dbReference>
<feature type="transmembrane region" description="Helical" evidence="6">
    <location>
        <begin position="289"/>
        <end position="316"/>
    </location>
</feature>
<keyword evidence="3 6" id="KW-0812">Transmembrane</keyword>
<feature type="transmembrane region" description="Helical" evidence="6">
    <location>
        <begin position="400"/>
        <end position="418"/>
    </location>
</feature>